<feature type="region of interest" description="Disordered" evidence="3">
    <location>
        <begin position="523"/>
        <end position="561"/>
    </location>
</feature>
<evidence type="ECO:0000256" key="2">
    <source>
        <dbReference type="ARBA" id="ARBA00022801"/>
    </source>
</evidence>
<name>A0A139AXW8_GONPJ</name>
<dbReference type="AlphaFoldDB" id="A0A139AXW8"/>
<evidence type="ECO:0000256" key="1">
    <source>
        <dbReference type="ARBA" id="ARBA00010515"/>
    </source>
</evidence>
<dbReference type="STRING" id="1344416.A0A139AXW8"/>
<proteinExistence type="inferred from homology"/>
<gene>
    <name evidence="5" type="ORF">M427DRAFT_51633</name>
</gene>
<organism evidence="5 6">
    <name type="scientific">Gonapodya prolifera (strain JEL478)</name>
    <name type="common">Monoblepharis prolifera</name>
    <dbReference type="NCBI Taxonomy" id="1344416"/>
    <lineage>
        <taxon>Eukaryota</taxon>
        <taxon>Fungi</taxon>
        <taxon>Fungi incertae sedis</taxon>
        <taxon>Chytridiomycota</taxon>
        <taxon>Chytridiomycota incertae sedis</taxon>
        <taxon>Monoblepharidomycetes</taxon>
        <taxon>Monoblepharidales</taxon>
        <taxon>Gonapodyaceae</taxon>
        <taxon>Gonapodya</taxon>
    </lineage>
</organism>
<feature type="domain" description="Alpha/beta hydrolase fold-3" evidence="4">
    <location>
        <begin position="374"/>
        <end position="432"/>
    </location>
</feature>
<dbReference type="SUPFAM" id="SSF53474">
    <property type="entry name" value="alpha/beta-Hydrolases"/>
    <property type="match status" value="1"/>
</dbReference>
<comment type="similarity">
    <text evidence="1">Belongs to the 'GDXG' lipolytic enzyme family.</text>
</comment>
<dbReference type="InterPro" id="IPR029058">
    <property type="entry name" value="AB_hydrolase_fold"/>
</dbReference>
<dbReference type="PANTHER" id="PTHR48081">
    <property type="entry name" value="AB HYDROLASE SUPERFAMILY PROTEIN C4A8.06C"/>
    <property type="match status" value="1"/>
</dbReference>
<dbReference type="InterPro" id="IPR050300">
    <property type="entry name" value="GDXG_lipolytic_enzyme"/>
</dbReference>
<dbReference type="InterPro" id="IPR002168">
    <property type="entry name" value="Lipase_GDXG_HIS_AS"/>
</dbReference>
<evidence type="ECO:0000256" key="3">
    <source>
        <dbReference type="SAM" id="MobiDB-lite"/>
    </source>
</evidence>
<reference evidence="5 6" key="1">
    <citation type="journal article" date="2015" name="Genome Biol. Evol.">
        <title>Phylogenomic analyses indicate that early fungi evolved digesting cell walls of algal ancestors of land plants.</title>
        <authorList>
            <person name="Chang Y."/>
            <person name="Wang S."/>
            <person name="Sekimoto S."/>
            <person name="Aerts A.L."/>
            <person name="Choi C."/>
            <person name="Clum A."/>
            <person name="LaButti K.M."/>
            <person name="Lindquist E.A."/>
            <person name="Yee Ngan C."/>
            <person name="Ohm R.A."/>
            <person name="Salamov A.A."/>
            <person name="Grigoriev I.V."/>
            <person name="Spatafora J.W."/>
            <person name="Berbee M.L."/>
        </authorList>
    </citation>
    <scope>NUCLEOTIDE SEQUENCE [LARGE SCALE GENOMIC DNA]</scope>
    <source>
        <strain evidence="5 6">JEL478</strain>
    </source>
</reference>
<accession>A0A139AXW8</accession>
<dbReference type="InterPro" id="IPR013094">
    <property type="entry name" value="AB_hydrolase_3"/>
</dbReference>
<feature type="compositionally biased region" description="Acidic residues" evidence="3">
    <location>
        <begin position="537"/>
        <end position="553"/>
    </location>
</feature>
<dbReference type="GO" id="GO:0016787">
    <property type="term" value="F:hydrolase activity"/>
    <property type="evidence" value="ECO:0007669"/>
    <property type="project" value="UniProtKB-KW"/>
</dbReference>
<evidence type="ECO:0000313" key="6">
    <source>
        <dbReference type="Proteomes" id="UP000070544"/>
    </source>
</evidence>
<dbReference type="Pfam" id="PF07859">
    <property type="entry name" value="Abhydrolase_3"/>
    <property type="match status" value="2"/>
</dbReference>
<dbReference type="PROSITE" id="PS01173">
    <property type="entry name" value="LIPASE_GDXG_HIS"/>
    <property type="match status" value="1"/>
</dbReference>
<sequence length="683" mass="73939">MGGGVGKEGYIIPPEYPTSNPAAPLWSAPASNDDATGAIRELRGEWVEILKEEERSWGGYVREWVFGSKEGRSWDEDEKVVLYLHGGAYTMLSPATHRSLTVSIARATNTRIFVPDYRLAPEDPFPAALHDAFAAWLYLTRPDHPALGGRRWAKRFKPENVTIMGDSAGGGLTMALMVYLKEFVGKGYGEGFGMPGGAVLLSPWVDLTCSHPSYHANSALDYLPAVHTMDLFGPMYRSDNSPNPVAAYLWGWNGRKGLERRFCSREDWAWERLSRPVPGNGEDAKSGRMSDDHDAVDVEPEPEAEVAGAERILGSAGPKGGAILRRANSAPPSTAAAAARAAVAARAAGGRSGSGSGPMLKLERRNTLLGKPVSSLGEEYVKTLVQVRHPCVSPLFADLRGLPPVLIQAGDCELLRDESIALARKYSHANQRRPSLEGKEPALHENVHGHVRHELYTDMVHVFQAFPFTKASKIAIANIGRFHRNLYSAKGEAPQEQVPFDEDEALLRVNSMGDGGDVLVTFRNVDGSEQVMGSDGSDYDEDDSDYGEEESDDAINGGEDRMVLDQDDGEVYIADRRGMFSWFGGASANAKGSTGPKSILKNGYGSVPSAGPSKYHENLMAAAVSTESDAWLRGYDENVVDESRAEPLDAQSGAGSPGDVGSKEWEWSGAGSSSHPLTMWGVW</sequence>
<evidence type="ECO:0000313" key="5">
    <source>
        <dbReference type="EMBL" id="KXS21413.1"/>
    </source>
</evidence>
<dbReference type="Proteomes" id="UP000070544">
    <property type="component" value="Unassembled WGS sequence"/>
</dbReference>
<dbReference type="EMBL" id="KQ965733">
    <property type="protein sequence ID" value="KXS21413.1"/>
    <property type="molecule type" value="Genomic_DNA"/>
</dbReference>
<feature type="domain" description="Alpha/beta hydrolase fold-3" evidence="4">
    <location>
        <begin position="81"/>
        <end position="251"/>
    </location>
</feature>
<keyword evidence="6" id="KW-1185">Reference proteome</keyword>
<protein>
    <submittedName>
        <fullName evidence="5">Alpha/beta-hydrolase</fullName>
    </submittedName>
</protein>
<feature type="region of interest" description="Disordered" evidence="3">
    <location>
        <begin position="646"/>
        <end position="683"/>
    </location>
</feature>
<evidence type="ECO:0000259" key="4">
    <source>
        <dbReference type="Pfam" id="PF07859"/>
    </source>
</evidence>
<feature type="compositionally biased region" description="Basic and acidic residues" evidence="3">
    <location>
        <begin position="282"/>
        <end position="295"/>
    </location>
</feature>
<dbReference type="Gene3D" id="3.40.50.1820">
    <property type="entry name" value="alpha/beta hydrolase"/>
    <property type="match status" value="2"/>
</dbReference>
<dbReference type="PANTHER" id="PTHR48081:SF26">
    <property type="entry name" value="ALPHA_BETA HYDROLASE FOLD-3 DOMAIN-CONTAINING PROTEIN"/>
    <property type="match status" value="1"/>
</dbReference>
<feature type="region of interest" description="Disordered" evidence="3">
    <location>
        <begin position="275"/>
        <end position="295"/>
    </location>
</feature>
<keyword evidence="2 5" id="KW-0378">Hydrolase</keyword>
<dbReference type="OrthoDB" id="408631at2759"/>